<dbReference type="RefSeq" id="XP_043146202.1">
    <property type="nucleotide sequence ID" value="XM_043290267.1"/>
</dbReference>
<proteinExistence type="inferred from homology"/>
<evidence type="ECO:0000256" key="1">
    <source>
        <dbReference type="ARBA" id="ARBA00004141"/>
    </source>
</evidence>
<evidence type="ECO:0008006" key="9">
    <source>
        <dbReference type="Google" id="ProtNLM"/>
    </source>
</evidence>
<sequence length="259" mass="27950">MALNISMPPFPGPQLLLGSLPLLVLSESRSRSHAGTILFKMLSSVTFLIGPLLTNTTEWSPYRLSITIGLVFSLAGDFCLLPSRSEFYNSPSSEQRKPISTFFQLGVVAFALAHIAYIAAFLRDTKVVSLGTLTTTFMATMLVARWLGVIYPPEQSSARSNLLNLTIAPDMKPLVLVYAVIISSMFAVALATNPVTPTTTWLSQRGLGAGMFVVSDVFVAKDAFGRSSGPGKPGWLRIAVGYGLYFWGQMVIAGTVETT</sequence>
<feature type="transmembrane region" description="Helical" evidence="6">
    <location>
        <begin position="173"/>
        <end position="195"/>
    </location>
</feature>
<feature type="transmembrane region" description="Helical" evidence="6">
    <location>
        <begin position="128"/>
        <end position="152"/>
    </location>
</feature>
<reference evidence="7" key="1">
    <citation type="journal article" date="2015" name="Genome Announc.">
        <title>Draft Genome Sequence of the Pathogenic Filamentous Fungus Aspergillus udagawae Strain IFM 46973T.</title>
        <authorList>
            <person name="Kusuya Y."/>
            <person name="Takahashi-Nakaguchi A."/>
            <person name="Takahashi H."/>
            <person name="Yaguchi T."/>
        </authorList>
    </citation>
    <scope>NUCLEOTIDE SEQUENCE</scope>
    <source>
        <strain evidence="7">IFM 46973</strain>
    </source>
</reference>
<keyword evidence="3 6" id="KW-0812">Transmembrane</keyword>
<evidence type="ECO:0000256" key="2">
    <source>
        <dbReference type="ARBA" id="ARBA00007375"/>
    </source>
</evidence>
<comment type="subcellular location">
    <subcellularLocation>
        <location evidence="1">Membrane</location>
        <topology evidence="1">Multi-pass membrane protein</topology>
    </subcellularLocation>
</comment>
<evidence type="ECO:0000256" key="6">
    <source>
        <dbReference type="SAM" id="Phobius"/>
    </source>
</evidence>
<evidence type="ECO:0000256" key="3">
    <source>
        <dbReference type="ARBA" id="ARBA00022692"/>
    </source>
</evidence>
<accession>A0A8E0QU75</accession>
<dbReference type="Pfam" id="PF07947">
    <property type="entry name" value="YhhN"/>
    <property type="match status" value="1"/>
</dbReference>
<keyword evidence="5 6" id="KW-0472">Membrane</keyword>
<comment type="similarity">
    <text evidence="2">Belongs to the TMEM86 family.</text>
</comment>
<dbReference type="GO" id="GO:0016020">
    <property type="term" value="C:membrane"/>
    <property type="evidence" value="ECO:0007669"/>
    <property type="project" value="UniProtKB-SubCell"/>
</dbReference>
<evidence type="ECO:0000313" key="8">
    <source>
        <dbReference type="Proteomes" id="UP000036893"/>
    </source>
</evidence>
<organism evidence="7 8">
    <name type="scientific">Aspergillus udagawae</name>
    <dbReference type="NCBI Taxonomy" id="91492"/>
    <lineage>
        <taxon>Eukaryota</taxon>
        <taxon>Fungi</taxon>
        <taxon>Dikarya</taxon>
        <taxon>Ascomycota</taxon>
        <taxon>Pezizomycotina</taxon>
        <taxon>Eurotiomycetes</taxon>
        <taxon>Eurotiomycetidae</taxon>
        <taxon>Eurotiales</taxon>
        <taxon>Aspergillaceae</taxon>
        <taxon>Aspergillus</taxon>
        <taxon>Aspergillus subgen. Fumigati</taxon>
    </lineage>
</organism>
<reference evidence="7" key="2">
    <citation type="submission" date="2021-01" db="EMBL/GenBank/DDBJ databases">
        <title>Pan-genome distribution and transcriptional activeness of fungal secondary metabolism genes in Aspergillus section Fumigati.</title>
        <authorList>
            <person name="Takahashi H."/>
            <person name="Umemura M."/>
            <person name="Ninomiya A."/>
            <person name="Kusuya Y."/>
            <person name="Urayama S."/>
            <person name="Shimizu M."/>
            <person name="Watanabe A."/>
            <person name="Kamei K."/>
            <person name="Yaguchi T."/>
            <person name="Hagiwara D."/>
        </authorList>
    </citation>
    <scope>NUCLEOTIDE SEQUENCE</scope>
    <source>
        <strain evidence="7">IFM 46973</strain>
    </source>
</reference>
<comment type="caution">
    <text evidence="7">The sequence shown here is derived from an EMBL/GenBank/DDBJ whole genome shotgun (WGS) entry which is preliminary data.</text>
</comment>
<name>A0A8E0QU75_9EURO</name>
<dbReference type="PANTHER" id="PTHR31885:SF6">
    <property type="entry name" value="GH04784P"/>
    <property type="match status" value="1"/>
</dbReference>
<evidence type="ECO:0000313" key="7">
    <source>
        <dbReference type="EMBL" id="GIC88936.1"/>
    </source>
</evidence>
<evidence type="ECO:0000256" key="4">
    <source>
        <dbReference type="ARBA" id="ARBA00022989"/>
    </source>
</evidence>
<gene>
    <name evidence="7" type="ORF">Aud_005338</name>
</gene>
<feature type="transmembrane region" description="Helical" evidence="6">
    <location>
        <begin position="236"/>
        <end position="256"/>
    </location>
</feature>
<protein>
    <recommendedName>
        <fullName evidence="9">YhhN-like protein</fullName>
    </recommendedName>
</protein>
<feature type="transmembrane region" description="Helical" evidence="6">
    <location>
        <begin position="102"/>
        <end position="122"/>
    </location>
</feature>
<dbReference type="GeneID" id="66992814"/>
<dbReference type="Proteomes" id="UP000036893">
    <property type="component" value="Unassembled WGS sequence"/>
</dbReference>
<dbReference type="PANTHER" id="PTHR31885">
    <property type="entry name" value="GH04784P"/>
    <property type="match status" value="1"/>
</dbReference>
<dbReference type="InterPro" id="IPR012506">
    <property type="entry name" value="TMEM86B-like"/>
</dbReference>
<keyword evidence="4 6" id="KW-1133">Transmembrane helix</keyword>
<dbReference type="EMBL" id="BBXM02000003">
    <property type="protein sequence ID" value="GIC88936.1"/>
    <property type="molecule type" value="Genomic_DNA"/>
</dbReference>
<evidence type="ECO:0000256" key="5">
    <source>
        <dbReference type="ARBA" id="ARBA00023136"/>
    </source>
</evidence>
<dbReference type="GO" id="GO:0016787">
    <property type="term" value="F:hydrolase activity"/>
    <property type="evidence" value="ECO:0007669"/>
    <property type="project" value="TreeGrafter"/>
</dbReference>
<dbReference type="AlphaFoldDB" id="A0A8E0QU75"/>